<organism evidence="2 3">
    <name type="scientific">Rotaria sordida</name>
    <dbReference type="NCBI Taxonomy" id="392033"/>
    <lineage>
        <taxon>Eukaryota</taxon>
        <taxon>Metazoa</taxon>
        <taxon>Spiralia</taxon>
        <taxon>Gnathifera</taxon>
        <taxon>Rotifera</taxon>
        <taxon>Eurotatoria</taxon>
        <taxon>Bdelloidea</taxon>
        <taxon>Philodinida</taxon>
        <taxon>Philodinidae</taxon>
        <taxon>Rotaria</taxon>
    </lineage>
</organism>
<accession>A0A820L5C7</accession>
<comment type="caution">
    <text evidence="2">The sequence shown here is derived from an EMBL/GenBank/DDBJ whole genome shotgun (WGS) entry which is preliminary data.</text>
</comment>
<protein>
    <submittedName>
        <fullName evidence="2">Uncharacterized protein</fullName>
    </submittedName>
</protein>
<reference evidence="2" key="1">
    <citation type="submission" date="2021-02" db="EMBL/GenBank/DDBJ databases">
        <authorList>
            <person name="Nowell W R."/>
        </authorList>
    </citation>
    <scope>NUCLEOTIDE SEQUENCE</scope>
</reference>
<dbReference type="Proteomes" id="UP000663874">
    <property type="component" value="Unassembled WGS sequence"/>
</dbReference>
<evidence type="ECO:0000313" key="2">
    <source>
        <dbReference type="EMBL" id="CAF4350623.1"/>
    </source>
</evidence>
<evidence type="ECO:0000256" key="1">
    <source>
        <dbReference type="SAM" id="Coils"/>
    </source>
</evidence>
<proteinExistence type="predicted"/>
<gene>
    <name evidence="2" type="ORF">FNK824_LOCUS42322</name>
</gene>
<feature type="coiled-coil region" evidence="1">
    <location>
        <begin position="17"/>
        <end position="78"/>
    </location>
</feature>
<evidence type="ECO:0000313" key="3">
    <source>
        <dbReference type="Proteomes" id="UP000663874"/>
    </source>
</evidence>
<dbReference type="EMBL" id="CAJOBE010048846">
    <property type="protein sequence ID" value="CAF4350623.1"/>
    <property type="molecule type" value="Genomic_DNA"/>
</dbReference>
<name>A0A820L5C7_9BILA</name>
<keyword evidence="1" id="KW-0175">Coiled coil</keyword>
<dbReference type="AlphaFoldDB" id="A0A820L5C7"/>
<feature type="non-terminal residue" evidence="2">
    <location>
        <position position="1"/>
    </location>
</feature>
<sequence>KTSSFIRLEFNNFKFVSEEVEHKLNRLRSQYDQLLKVNEEQQNKISQLEKRLYSNNSYEQLKEHQKQLEQQLAKQCEKTIELENILKHENIEIKN</sequence>